<feature type="compositionally biased region" description="Basic and acidic residues" evidence="1">
    <location>
        <begin position="194"/>
        <end position="206"/>
    </location>
</feature>
<dbReference type="Pfam" id="PF21205">
    <property type="entry name" value="Rep3_C"/>
    <property type="match status" value="1"/>
</dbReference>
<gene>
    <name evidence="2" type="ORF">ICN82_20730</name>
</gene>
<dbReference type="Proteomes" id="UP000609121">
    <property type="component" value="Unassembled WGS sequence"/>
</dbReference>
<sequence length="294" mass="33460">MDEQRIPATLENAIWLEVPTKRLRGEGARADNVWLRECLRRLTKVELSGEHKGDPWGAVVLAQWHIVQGGSVARLLIPPAGVHALRSPTTFTKIEATAAHQLSGHGRRLYAILADKKRLGRPYWTFSVEELRALLGVDDKKSYSRWNNFRQWVLEPALEAINDYGTVTVKMTPEKRGRSVHAVRFDWRWKDPHDAAETAAENERHSSTRRKKQNTDDAPPMLEDPKEAARLWWETLSEMERTSWADKVGREAEIGGVMRPRPERIIRELAFAKSGKGLPQEQGSEHLTSRGSKA</sequence>
<evidence type="ECO:0000313" key="2">
    <source>
        <dbReference type="EMBL" id="MBE3640635.1"/>
    </source>
</evidence>
<comment type="caution">
    <text evidence="2">The sequence shown here is derived from an EMBL/GenBank/DDBJ whole genome shotgun (WGS) entry which is preliminary data.</text>
</comment>
<dbReference type="Gene3D" id="1.10.10.10">
    <property type="entry name" value="Winged helix-like DNA-binding domain superfamily/Winged helix DNA-binding domain"/>
    <property type="match status" value="1"/>
</dbReference>
<protein>
    <submittedName>
        <fullName evidence="2">Replication initiation protein</fullName>
    </submittedName>
</protein>
<feature type="region of interest" description="Disordered" evidence="1">
    <location>
        <begin position="194"/>
        <end position="225"/>
    </location>
</feature>
<dbReference type="InterPro" id="IPR036388">
    <property type="entry name" value="WH-like_DNA-bd_sf"/>
</dbReference>
<feature type="region of interest" description="Disordered" evidence="1">
    <location>
        <begin position="271"/>
        <end position="294"/>
    </location>
</feature>
<reference evidence="2" key="1">
    <citation type="submission" date="2020-09" db="EMBL/GenBank/DDBJ databases">
        <title>A novel bacterium of genus Mangrovicoccus, isolated from South China Sea.</title>
        <authorList>
            <person name="Huang H."/>
            <person name="Mo K."/>
            <person name="Hu Y."/>
        </authorList>
    </citation>
    <scope>NUCLEOTIDE SEQUENCE</scope>
    <source>
        <strain evidence="2">HB182678</strain>
    </source>
</reference>
<evidence type="ECO:0000313" key="3">
    <source>
        <dbReference type="Proteomes" id="UP000609121"/>
    </source>
</evidence>
<evidence type="ECO:0000256" key="1">
    <source>
        <dbReference type="SAM" id="MobiDB-lite"/>
    </source>
</evidence>
<dbReference type="EMBL" id="JACVXA010000116">
    <property type="protein sequence ID" value="MBE3640635.1"/>
    <property type="molecule type" value="Genomic_DNA"/>
</dbReference>
<accession>A0A8J7CJC1</accession>
<organism evidence="2 3">
    <name type="scientific">Mangrovicoccus algicola</name>
    <dbReference type="NCBI Taxonomy" id="2771008"/>
    <lineage>
        <taxon>Bacteria</taxon>
        <taxon>Pseudomonadati</taxon>
        <taxon>Pseudomonadota</taxon>
        <taxon>Alphaproteobacteria</taxon>
        <taxon>Rhodobacterales</taxon>
        <taxon>Paracoccaceae</taxon>
        <taxon>Mangrovicoccus</taxon>
    </lineage>
</organism>
<keyword evidence="3" id="KW-1185">Reference proteome</keyword>
<proteinExistence type="predicted"/>
<name>A0A8J7CJC1_9RHOB</name>
<dbReference type="AlphaFoldDB" id="A0A8J7CJC1"/>
<dbReference type="InterPro" id="IPR036390">
    <property type="entry name" value="WH_DNA-bd_sf"/>
</dbReference>
<dbReference type="SUPFAM" id="SSF46785">
    <property type="entry name" value="Winged helix' DNA-binding domain"/>
    <property type="match status" value="1"/>
</dbReference>